<organism evidence="2 3">
    <name type="scientific">Rhizoclosmatium globosum</name>
    <dbReference type="NCBI Taxonomy" id="329046"/>
    <lineage>
        <taxon>Eukaryota</taxon>
        <taxon>Fungi</taxon>
        <taxon>Fungi incertae sedis</taxon>
        <taxon>Chytridiomycota</taxon>
        <taxon>Chytridiomycota incertae sedis</taxon>
        <taxon>Chytridiomycetes</taxon>
        <taxon>Chytridiales</taxon>
        <taxon>Chytriomycetaceae</taxon>
        <taxon>Rhizoclosmatium</taxon>
    </lineage>
</organism>
<keyword evidence="1" id="KW-0812">Transmembrane</keyword>
<dbReference type="Proteomes" id="UP000193642">
    <property type="component" value="Unassembled WGS sequence"/>
</dbReference>
<keyword evidence="1" id="KW-1133">Transmembrane helix</keyword>
<reference evidence="2 3" key="1">
    <citation type="submission" date="2016-07" db="EMBL/GenBank/DDBJ databases">
        <title>Pervasive Adenine N6-methylation of Active Genes in Fungi.</title>
        <authorList>
            <consortium name="DOE Joint Genome Institute"/>
            <person name="Mondo S.J."/>
            <person name="Dannebaum R.O."/>
            <person name="Kuo R.C."/>
            <person name="Labutti K."/>
            <person name="Haridas S."/>
            <person name="Kuo A."/>
            <person name="Salamov A."/>
            <person name="Ahrendt S.R."/>
            <person name="Lipzen A."/>
            <person name="Sullivan W."/>
            <person name="Andreopoulos W.B."/>
            <person name="Clum A."/>
            <person name="Lindquist E."/>
            <person name="Daum C."/>
            <person name="Ramamoorthy G.K."/>
            <person name="Gryganskyi A."/>
            <person name="Culley D."/>
            <person name="Magnuson J.K."/>
            <person name="James T.Y."/>
            <person name="O'Malley M.A."/>
            <person name="Stajich J.E."/>
            <person name="Spatafora J.W."/>
            <person name="Visel A."/>
            <person name="Grigoriev I.V."/>
        </authorList>
    </citation>
    <scope>NUCLEOTIDE SEQUENCE [LARGE SCALE GENOMIC DNA]</scope>
    <source>
        <strain evidence="2 3">JEL800</strain>
    </source>
</reference>
<proteinExistence type="predicted"/>
<evidence type="ECO:0000313" key="2">
    <source>
        <dbReference type="EMBL" id="ORY52450.1"/>
    </source>
</evidence>
<keyword evidence="3" id="KW-1185">Reference proteome</keyword>
<accession>A0A1Y2CZM4</accession>
<evidence type="ECO:0000313" key="3">
    <source>
        <dbReference type="Proteomes" id="UP000193642"/>
    </source>
</evidence>
<feature type="transmembrane region" description="Helical" evidence="1">
    <location>
        <begin position="222"/>
        <end position="250"/>
    </location>
</feature>
<dbReference type="AlphaFoldDB" id="A0A1Y2CZM4"/>
<evidence type="ECO:0000256" key="1">
    <source>
        <dbReference type="SAM" id="Phobius"/>
    </source>
</evidence>
<gene>
    <name evidence="2" type="ORF">BCR33DRAFT_711765</name>
</gene>
<keyword evidence="1" id="KW-0472">Membrane</keyword>
<protein>
    <submittedName>
        <fullName evidence="2">Uncharacterized protein</fullName>
    </submittedName>
</protein>
<name>A0A1Y2CZM4_9FUNG</name>
<comment type="caution">
    <text evidence="2">The sequence shown here is derived from an EMBL/GenBank/DDBJ whole genome shotgun (WGS) entry which is preliminary data.</text>
</comment>
<sequence length="326" mass="35622">MQFYGSPLSPPLFSIPGFNNTIALQSGPPLNANIDYTNQTWRGFTSIFVAGGQLLKSSMQVAVNPVTNEQVTVGNDWTMAFVSVRLSKIISTIPYPTFAGLLDVTTGKLVASSDPSINLLTSDGNGILQLGNVNSTFAQDLANYFASSFQSTATMSQILDFVQNVDQSGKEKIYVNRNINGVNWLLELKVMPLLGQRFIFAVFINIDFVQADIKASGEKTGFMMLGIILAFLILGGLFSWTIAFQLGLVAKQIELLKQLKFSEVLDKEDGIKGRSFIFELADLQQGFFEMTTTFAKCLKTNANVRAGGTLPRSDQVKSETVGINYA</sequence>
<dbReference type="OrthoDB" id="2115686at2759"/>
<dbReference type="EMBL" id="MCGO01000003">
    <property type="protein sequence ID" value="ORY52450.1"/>
    <property type="molecule type" value="Genomic_DNA"/>
</dbReference>